<dbReference type="SUPFAM" id="SSF141868">
    <property type="entry name" value="EAL domain-like"/>
    <property type="match status" value="1"/>
</dbReference>
<dbReference type="PROSITE" id="PS50883">
    <property type="entry name" value="EAL"/>
    <property type="match status" value="1"/>
</dbReference>
<proteinExistence type="predicted"/>
<evidence type="ECO:0000313" key="3">
    <source>
        <dbReference type="Proteomes" id="UP000460715"/>
    </source>
</evidence>
<sequence>MQFRPIPGDRNAALLVLAHDPAIIEAARLAAARLPSGPPRLVGSGLEALRHLFSTGETARQLVCEPSAAGEIWPALRATANDPFGPAGIVVVGQGDDGFLRRLGGSSLPEALTAALRKAAGLHPRGPEAGPEELAIGLARGEITVRYQPVVSIADRRPVLLEGLARWHRRNDAPVGPDHFVPLAERSGQAQALAMAVSAAAFSELSAAPARIGAALSLNLPLAVLLERDVLGWMRRLMRHANFPLSALTLELTETTPVRDRPALRRALWRLQRAGLPVLIDDMGLEEDRAALLELPFAGIKLDRHLVAAMPHRRRARTEVERLTELAHSRRMSVTAEGISNALLWRAVAAAGVDNAQGYAVSRPLPAAALSAWGMAWRGGLHRQRERE</sequence>
<evidence type="ECO:0000313" key="2">
    <source>
        <dbReference type="EMBL" id="MXP62184.1"/>
    </source>
</evidence>
<dbReference type="SMART" id="SM00052">
    <property type="entry name" value="EAL"/>
    <property type="match status" value="1"/>
</dbReference>
<dbReference type="Pfam" id="PF00563">
    <property type="entry name" value="EAL"/>
    <property type="match status" value="1"/>
</dbReference>
<dbReference type="PANTHER" id="PTHR33121">
    <property type="entry name" value="CYCLIC DI-GMP PHOSPHODIESTERASE PDEF"/>
    <property type="match status" value="1"/>
</dbReference>
<dbReference type="Proteomes" id="UP000460715">
    <property type="component" value="Unassembled WGS sequence"/>
</dbReference>
<dbReference type="AlphaFoldDB" id="A0A845B7Y7"/>
<dbReference type="InterPro" id="IPR035919">
    <property type="entry name" value="EAL_sf"/>
</dbReference>
<dbReference type="RefSeq" id="WP_160935310.1">
    <property type="nucleotide sequence ID" value="NZ_SNVJ01000002.1"/>
</dbReference>
<name>A0A845B7Y7_9PROT</name>
<dbReference type="InterPro" id="IPR050706">
    <property type="entry name" value="Cyclic-di-GMP_PDE-like"/>
</dbReference>
<keyword evidence="3" id="KW-1185">Reference proteome</keyword>
<organism evidence="2 3">
    <name type="scientific">Teichococcus coralli</name>
    <dbReference type="NCBI Taxonomy" id="2545983"/>
    <lineage>
        <taxon>Bacteria</taxon>
        <taxon>Pseudomonadati</taxon>
        <taxon>Pseudomonadota</taxon>
        <taxon>Alphaproteobacteria</taxon>
        <taxon>Acetobacterales</taxon>
        <taxon>Roseomonadaceae</taxon>
        <taxon>Roseomonas</taxon>
    </lineage>
</organism>
<dbReference type="Gene3D" id="3.20.20.450">
    <property type="entry name" value="EAL domain"/>
    <property type="match status" value="1"/>
</dbReference>
<dbReference type="GO" id="GO:0071111">
    <property type="term" value="F:cyclic-guanylate-specific phosphodiesterase activity"/>
    <property type="evidence" value="ECO:0007669"/>
    <property type="project" value="InterPro"/>
</dbReference>
<evidence type="ECO:0000259" key="1">
    <source>
        <dbReference type="PROSITE" id="PS50883"/>
    </source>
</evidence>
<dbReference type="PANTHER" id="PTHR33121:SF79">
    <property type="entry name" value="CYCLIC DI-GMP PHOSPHODIESTERASE PDED-RELATED"/>
    <property type="match status" value="1"/>
</dbReference>
<feature type="domain" description="EAL" evidence="1">
    <location>
        <begin position="127"/>
        <end position="378"/>
    </location>
</feature>
<dbReference type="OrthoDB" id="7245672at2"/>
<comment type="caution">
    <text evidence="2">The sequence shown here is derived from an EMBL/GenBank/DDBJ whole genome shotgun (WGS) entry which is preliminary data.</text>
</comment>
<gene>
    <name evidence="2" type="ORF">E0493_02305</name>
</gene>
<reference evidence="2 3" key="1">
    <citation type="submission" date="2019-03" db="EMBL/GenBank/DDBJ databases">
        <title>Roseomonas sp. a novel Roseomonas species isolated from Sea whip Gorgonian.</title>
        <authorList>
            <person name="Li F."/>
            <person name="Pan X."/>
            <person name="Huang S."/>
            <person name="Li Z."/>
            <person name="Meng B."/>
        </authorList>
    </citation>
    <scope>NUCLEOTIDE SEQUENCE [LARGE SCALE GENOMIC DNA]</scope>
    <source>
        <strain evidence="2 3">M0104</strain>
    </source>
</reference>
<accession>A0A845B7Y7</accession>
<dbReference type="EMBL" id="SNVJ01000002">
    <property type="protein sequence ID" value="MXP62184.1"/>
    <property type="molecule type" value="Genomic_DNA"/>
</dbReference>
<dbReference type="CDD" id="cd01948">
    <property type="entry name" value="EAL"/>
    <property type="match status" value="1"/>
</dbReference>
<dbReference type="InterPro" id="IPR001633">
    <property type="entry name" value="EAL_dom"/>
</dbReference>
<protein>
    <submittedName>
        <fullName evidence="2">EAL domain-containing protein</fullName>
    </submittedName>
</protein>